<dbReference type="GO" id="GO:0007015">
    <property type="term" value="P:actin filament organization"/>
    <property type="evidence" value="ECO:0007669"/>
    <property type="project" value="EnsemblFungi"/>
</dbReference>
<dbReference type="InterPro" id="IPR001715">
    <property type="entry name" value="CH_dom"/>
</dbReference>
<feature type="region of interest" description="Disordered" evidence="1">
    <location>
        <begin position="150"/>
        <end position="207"/>
    </location>
</feature>
<dbReference type="PANTHER" id="PTHR47385">
    <property type="entry name" value="CALPONIN"/>
    <property type="match status" value="1"/>
</dbReference>
<feature type="domain" description="Calponin-homology (CH)" evidence="2">
    <location>
        <begin position="29"/>
        <end position="144"/>
    </location>
</feature>
<dbReference type="GO" id="GO:0051015">
    <property type="term" value="F:actin filament binding"/>
    <property type="evidence" value="ECO:0007669"/>
    <property type="project" value="EnsemblFungi"/>
</dbReference>
<dbReference type="GO" id="GO:0030479">
    <property type="term" value="C:actin cortical patch"/>
    <property type="evidence" value="ECO:0007669"/>
    <property type="project" value="EnsemblFungi"/>
</dbReference>
<dbReference type="InterPro" id="IPR003096">
    <property type="entry name" value="SM22_calponin"/>
</dbReference>
<reference evidence="3 4" key="1">
    <citation type="submission" date="2016-03" db="EMBL/GenBank/DDBJ databases">
        <authorList>
            <person name="Devillers H."/>
        </authorList>
    </citation>
    <scope>NUCLEOTIDE SEQUENCE [LARGE SCALE GENOMIC DNA]</scope>
    <source>
        <strain evidence="3">CBS 10888</strain>
    </source>
</reference>
<organism evidence="3 4">
    <name type="scientific">Lachancea dasiensis</name>
    <dbReference type="NCBI Taxonomy" id="1072105"/>
    <lineage>
        <taxon>Eukaryota</taxon>
        <taxon>Fungi</taxon>
        <taxon>Dikarya</taxon>
        <taxon>Ascomycota</taxon>
        <taxon>Saccharomycotina</taxon>
        <taxon>Saccharomycetes</taxon>
        <taxon>Saccharomycetales</taxon>
        <taxon>Saccharomycetaceae</taxon>
        <taxon>Lachancea</taxon>
    </lineage>
</organism>
<keyword evidence="4" id="KW-1185">Reference proteome</keyword>
<dbReference type="SUPFAM" id="SSF47576">
    <property type="entry name" value="Calponin-homology domain, CH-domain"/>
    <property type="match status" value="1"/>
</dbReference>
<protein>
    <submittedName>
        <fullName evidence="3">LADA_0A08746g1_1</fullName>
    </submittedName>
</protein>
<sequence>MSTIPQTSTGDVTSLDQDLQELRRNKFSSDSILEIGRWIFDTVLGEPSKVPSASQLLDDLKDGTVLCRLANRLHQEDSPGTSQLLRYKESRMPFVQMEQIAQFLSFARNYGVPEDELFQTIDLYEEKDCASVFQTLKSISRYANKKHPQTFPVLGPQIATKRPRPPKAAKPKHLQGTGWSSMEYGSLKGASQSSERVVFGQRRDVAH</sequence>
<feature type="compositionally biased region" description="Basic residues" evidence="1">
    <location>
        <begin position="161"/>
        <end position="173"/>
    </location>
</feature>
<dbReference type="SMART" id="SM00033">
    <property type="entry name" value="CH"/>
    <property type="match status" value="1"/>
</dbReference>
<evidence type="ECO:0000256" key="1">
    <source>
        <dbReference type="SAM" id="MobiDB-lite"/>
    </source>
</evidence>
<dbReference type="InterPro" id="IPR050606">
    <property type="entry name" value="Calponin-like"/>
</dbReference>
<dbReference type="InterPro" id="IPR036872">
    <property type="entry name" value="CH_dom_sf"/>
</dbReference>
<proteinExistence type="predicted"/>
<dbReference type="STRING" id="1266660.A0A1G4IR06"/>
<evidence type="ECO:0000313" key="4">
    <source>
        <dbReference type="Proteomes" id="UP000190274"/>
    </source>
</evidence>
<dbReference type="AlphaFoldDB" id="A0A1G4IR06"/>
<dbReference type="PANTHER" id="PTHR47385:SF14">
    <property type="entry name" value="TRANSGELIN"/>
    <property type="match status" value="1"/>
</dbReference>
<dbReference type="GO" id="GO:0030674">
    <property type="term" value="F:protein-macromolecule adaptor activity"/>
    <property type="evidence" value="ECO:0007669"/>
    <property type="project" value="EnsemblFungi"/>
</dbReference>
<dbReference type="PRINTS" id="PR00888">
    <property type="entry name" value="SM22CALPONIN"/>
</dbReference>
<name>A0A1G4IR06_9SACH</name>
<dbReference type="EMBL" id="LT598460">
    <property type="protein sequence ID" value="SCU78947.1"/>
    <property type="molecule type" value="Genomic_DNA"/>
</dbReference>
<evidence type="ECO:0000259" key="2">
    <source>
        <dbReference type="PROSITE" id="PS50021"/>
    </source>
</evidence>
<dbReference type="Gene3D" id="1.10.418.10">
    <property type="entry name" value="Calponin-like domain"/>
    <property type="match status" value="1"/>
</dbReference>
<dbReference type="Pfam" id="PF00307">
    <property type="entry name" value="CH"/>
    <property type="match status" value="1"/>
</dbReference>
<evidence type="ECO:0000313" key="3">
    <source>
        <dbReference type="EMBL" id="SCU78947.1"/>
    </source>
</evidence>
<dbReference type="Proteomes" id="UP000190274">
    <property type="component" value="Chromosome A"/>
</dbReference>
<gene>
    <name evidence="3" type="ORF">LADA_0A08746G</name>
</gene>
<accession>A0A1G4IR06</accession>
<dbReference type="OrthoDB" id="21595at2759"/>
<dbReference type="PROSITE" id="PS50021">
    <property type="entry name" value="CH"/>
    <property type="match status" value="1"/>
</dbReference>